<keyword evidence="3" id="KW-1185">Reference proteome</keyword>
<proteinExistence type="predicted"/>
<reference evidence="2 3" key="1">
    <citation type="journal article" date="2018" name="J. Microbiol.">
        <title>Salicibibacter kimchii gen. nov., sp. nov., a moderately halophilic and alkalitolerant bacterium in the family Bacillaceae, isolated from kimchi.</title>
        <authorList>
            <person name="Jang J.Y."/>
            <person name="Oh Y.J."/>
            <person name="Lim S.K."/>
            <person name="Park H.K."/>
            <person name="Lee C."/>
            <person name="Kim J.Y."/>
            <person name="Lee M.A."/>
            <person name="Choi H.J."/>
        </authorList>
    </citation>
    <scope>NUCLEOTIDE SEQUENCE [LARGE SCALE GENOMIC DNA]</scope>
    <source>
        <strain evidence="2 3">NKC1-1</strain>
    </source>
</reference>
<dbReference type="KEGG" id="rue:DT065_14590"/>
<dbReference type="AlphaFoldDB" id="A0A345C1M3"/>
<accession>A0A345C1M3</accession>
<dbReference type="Gene3D" id="3.40.630.40">
    <property type="entry name" value="Zn-dependent exopeptidases"/>
    <property type="match status" value="1"/>
</dbReference>
<gene>
    <name evidence="2" type="ORF">DT065_14590</name>
</gene>
<dbReference type="EMBL" id="CP031092">
    <property type="protein sequence ID" value="AXF57104.1"/>
    <property type="molecule type" value="Genomic_DNA"/>
</dbReference>
<protein>
    <submittedName>
        <fullName evidence="2">Uncharacterized protein</fullName>
    </submittedName>
</protein>
<evidence type="ECO:0000313" key="2">
    <source>
        <dbReference type="EMBL" id="AXF57104.1"/>
    </source>
</evidence>
<evidence type="ECO:0000256" key="1">
    <source>
        <dbReference type="SAM" id="MobiDB-lite"/>
    </source>
</evidence>
<sequence length="105" mass="12228">MIDLHGTGGNREFDLDIGTNDGEAVSDEQVDLLKHSLETQDINEVYENDTFSASFEGTITKHTWNHYDTEAMQLEIHSDYRDPRNDFESYYKMLRSLVFFVENVD</sequence>
<dbReference type="RefSeq" id="WP_114374621.1">
    <property type="nucleotide sequence ID" value="NZ_CP031092.1"/>
</dbReference>
<evidence type="ECO:0000313" key="3">
    <source>
        <dbReference type="Proteomes" id="UP000252100"/>
    </source>
</evidence>
<feature type="region of interest" description="Disordered" evidence="1">
    <location>
        <begin position="1"/>
        <end position="20"/>
    </location>
</feature>
<organism evidence="2 3">
    <name type="scientific">Salicibibacter kimchii</name>
    <dbReference type="NCBI Taxonomy" id="2099786"/>
    <lineage>
        <taxon>Bacteria</taxon>
        <taxon>Bacillati</taxon>
        <taxon>Bacillota</taxon>
        <taxon>Bacilli</taxon>
        <taxon>Bacillales</taxon>
        <taxon>Bacillaceae</taxon>
        <taxon>Salicibibacter</taxon>
    </lineage>
</organism>
<dbReference type="Proteomes" id="UP000252100">
    <property type="component" value="Chromosome"/>
</dbReference>
<dbReference type="OrthoDB" id="2962133at2"/>
<name>A0A345C1M3_9BACI</name>